<keyword evidence="3" id="KW-0677">Repeat</keyword>
<evidence type="ECO:0000256" key="4">
    <source>
        <dbReference type="SAM" id="MobiDB-lite"/>
    </source>
</evidence>
<feature type="region of interest" description="Disordered" evidence="4">
    <location>
        <begin position="95"/>
        <end position="119"/>
    </location>
</feature>
<proteinExistence type="predicted"/>
<dbReference type="Pfam" id="PF00595">
    <property type="entry name" value="PDZ"/>
    <property type="match status" value="1"/>
</dbReference>
<dbReference type="PANTHER" id="PTHR46227">
    <property type="entry name" value="GLUTAMATE RECEPTOR-INTERACTING PROTEIN GRIP"/>
    <property type="match status" value="1"/>
</dbReference>
<evidence type="ECO:0000313" key="7">
    <source>
        <dbReference type="Proteomes" id="UP000261660"/>
    </source>
</evidence>
<dbReference type="InterPro" id="IPR001478">
    <property type="entry name" value="PDZ"/>
</dbReference>
<feature type="domain" description="PDZ" evidence="5">
    <location>
        <begin position="18"/>
        <end position="79"/>
    </location>
</feature>
<name>A0A3Q3ECY0_9LABR</name>
<evidence type="ECO:0000256" key="2">
    <source>
        <dbReference type="ARBA" id="ARBA00022490"/>
    </source>
</evidence>
<keyword evidence="2" id="KW-0963">Cytoplasm</keyword>
<dbReference type="GO" id="GO:0098887">
    <property type="term" value="P:neurotransmitter receptor transport, endosome to postsynaptic membrane"/>
    <property type="evidence" value="ECO:0007669"/>
    <property type="project" value="TreeGrafter"/>
</dbReference>
<dbReference type="InterPro" id="IPR036034">
    <property type="entry name" value="PDZ_sf"/>
</dbReference>
<dbReference type="Gene3D" id="2.30.42.10">
    <property type="match status" value="1"/>
</dbReference>
<dbReference type="PROSITE" id="PS50106">
    <property type="entry name" value="PDZ"/>
    <property type="match status" value="1"/>
</dbReference>
<evidence type="ECO:0000259" key="5">
    <source>
        <dbReference type="PROSITE" id="PS50106"/>
    </source>
</evidence>
<evidence type="ECO:0000256" key="3">
    <source>
        <dbReference type="ARBA" id="ARBA00022737"/>
    </source>
</evidence>
<dbReference type="SMART" id="SM00228">
    <property type="entry name" value="PDZ"/>
    <property type="match status" value="1"/>
</dbReference>
<reference evidence="6" key="2">
    <citation type="submission" date="2025-09" db="UniProtKB">
        <authorList>
            <consortium name="Ensembl"/>
        </authorList>
    </citation>
    <scope>IDENTIFICATION</scope>
</reference>
<evidence type="ECO:0000313" key="6">
    <source>
        <dbReference type="Ensembl" id="ENSLBEP00000004978.1"/>
    </source>
</evidence>
<dbReference type="AlphaFoldDB" id="A0A3Q3ECY0"/>
<dbReference type="Ensembl" id="ENSLBET00000005247.1">
    <property type="protein sequence ID" value="ENSLBEP00000004978.1"/>
    <property type="gene ID" value="ENSLBEG00000003841.1"/>
</dbReference>
<keyword evidence="7" id="KW-1185">Reference proteome</keyword>
<sequence>NHLLTRLNTVKVVPQGRAYTLHRSANLEDFGFSVSDGLLDRGVYVSNIRPGGPAEKGGLRAYDRILQVQNKSPDNITYQAKRKKNSPCMRLVLLNTQTDQSAPKKEAKHAPTLTSLTPP</sequence>
<reference evidence="6" key="1">
    <citation type="submission" date="2025-08" db="UniProtKB">
        <authorList>
            <consortium name="Ensembl"/>
        </authorList>
    </citation>
    <scope>IDENTIFICATION</scope>
</reference>
<protein>
    <recommendedName>
        <fullName evidence="5">PDZ domain-containing protein</fullName>
    </recommendedName>
</protein>
<organism evidence="6 7">
    <name type="scientific">Labrus bergylta</name>
    <name type="common">ballan wrasse</name>
    <dbReference type="NCBI Taxonomy" id="56723"/>
    <lineage>
        <taxon>Eukaryota</taxon>
        <taxon>Metazoa</taxon>
        <taxon>Chordata</taxon>
        <taxon>Craniata</taxon>
        <taxon>Vertebrata</taxon>
        <taxon>Euteleostomi</taxon>
        <taxon>Actinopterygii</taxon>
        <taxon>Neopterygii</taxon>
        <taxon>Teleostei</taxon>
        <taxon>Neoteleostei</taxon>
        <taxon>Acanthomorphata</taxon>
        <taxon>Eupercaria</taxon>
        <taxon>Labriformes</taxon>
        <taxon>Labridae</taxon>
        <taxon>Labrus</taxon>
    </lineage>
</organism>
<dbReference type="SUPFAM" id="SSF50156">
    <property type="entry name" value="PDZ domain-like"/>
    <property type="match status" value="1"/>
</dbReference>
<comment type="subcellular location">
    <subcellularLocation>
        <location evidence="1">Cytoplasm</location>
    </subcellularLocation>
</comment>
<dbReference type="GO" id="GO:0005737">
    <property type="term" value="C:cytoplasm"/>
    <property type="evidence" value="ECO:0007669"/>
    <property type="project" value="UniProtKB-SubCell"/>
</dbReference>
<dbReference type="InParanoid" id="A0A3Q3ECY0"/>
<dbReference type="InterPro" id="IPR043545">
    <property type="entry name" value="GRIP1/2"/>
</dbReference>
<dbReference type="STRING" id="56723.ENSLBEP00000004978"/>
<dbReference type="PANTHER" id="PTHR46227:SF3">
    <property type="entry name" value="GLUTAMATE RECEPTOR-INTERACTING PROTEIN 1"/>
    <property type="match status" value="1"/>
</dbReference>
<accession>A0A3Q3ECY0</accession>
<dbReference type="Proteomes" id="UP000261660">
    <property type="component" value="Unplaced"/>
</dbReference>
<evidence type="ECO:0000256" key="1">
    <source>
        <dbReference type="ARBA" id="ARBA00004496"/>
    </source>
</evidence>